<reference evidence="1" key="1">
    <citation type="submission" date="2023-05" db="EMBL/GenBank/DDBJ databases">
        <authorList>
            <person name="Zhang X."/>
        </authorList>
    </citation>
    <scope>NUCLEOTIDE SEQUENCE</scope>
    <source>
        <strain evidence="1">BD1B2-1</strain>
    </source>
</reference>
<evidence type="ECO:0008006" key="3">
    <source>
        <dbReference type="Google" id="ProtNLM"/>
    </source>
</evidence>
<proteinExistence type="predicted"/>
<accession>A0AAE3R7S3</accession>
<comment type="caution">
    <text evidence="1">The sequence shown here is derived from an EMBL/GenBank/DDBJ whole genome shotgun (WGS) entry which is preliminary data.</text>
</comment>
<name>A0AAE3R7S3_9BACT</name>
<evidence type="ECO:0000313" key="1">
    <source>
        <dbReference type="EMBL" id="MDJ1502990.1"/>
    </source>
</evidence>
<dbReference type="RefSeq" id="WP_314513397.1">
    <property type="nucleotide sequence ID" value="NZ_JASJOU010000007.1"/>
</dbReference>
<organism evidence="1 2">
    <name type="scientific">Xanthocytophaga agilis</name>
    <dbReference type="NCBI Taxonomy" id="3048010"/>
    <lineage>
        <taxon>Bacteria</taxon>
        <taxon>Pseudomonadati</taxon>
        <taxon>Bacteroidota</taxon>
        <taxon>Cytophagia</taxon>
        <taxon>Cytophagales</taxon>
        <taxon>Rhodocytophagaceae</taxon>
        <taxon>Xanthocytophaga</taxon>
    </lineage>
</organism>
<dbReference type="AlphaFoldDB" id="A0AAE3R7S3"/>
<sequence length="229" mass="25600">MKRLSFLFIALVISVITSCKKENSDTGFSQDIKDLVPSENMDAMRQNGMTIYEGMKPPQIEGIYLSSEHILFGSSDKNDEIGKRYADYRYQFFDQDVTDLSVKTSYKGYSTDDGSLVDQASGLGSFISGHGNFFSVFSEEHGETSSGAKYTWLSIYSGEITDNGVKNLVTSFYMKDKEDPYNDLVDVGTVRVFKDKDGVSETKGSLRISAEAKQDLVNKIFSAKRMSDR</sequence>
<gene>
    <name evidence="1" type="ORF">QNI22_20140</name>
</gene>
<dbReference type="PROSITE" id="PS51257">
    <property type="entry name" value="PROKAR_LIPOPROTEIN"/>
    <property type="match status" value="1"/>
</dbReference>
<protein>
    <recommendedName>
        <fullName evidence="3">Lipoprotein</fullName>
    </recommendedName>
</protein>
<dbReference type="Proteomes" id="UP001232063">
    <property type="component" value="Unassembled WGS sequence"/>
</dbReference>
<evidence type="ECO:0000313" key="2">
    <source>
        <dbReference type="Proteomes" id="UP001232063"/>
    </source>
</evidence>
<keyword evidence="2" id="KW-1185">Reference proteome</keyword>
<dbReference type="EMBL" id="JASJOU010000007">
    <property type="protein sequence ID" value="MDJ1502990.1"/>
    <property type="molecule type" value="Genomic_DNA"/>
</dbReference>